<sequence>MQHARSKNRSLKQSRLWALANIRRQHKKKVARTRTRRNCEFYNLQMSGAPVELSSLVNDEPKETNHDES</sequence>
<comment type="caution">
    <text evidence="1">The sequence shown here is derived from an EMBL/GenBank/DDBJ whole genome shotgun (WGS) entry which is preliminary data.</text>
</comment>
<keyword evidence="2" id="KW-1185">Reference proteome</keyword>
<organism evidence="1 2">
    <name type="scientific">Enterovibrio gelatinilyticus</name>
    <dbReference type="NCBI Taxonomy" id="2899819"/>
    <lineage>
        <taxon>Bacteria</taxon>
        <taxon>Pseudomonadati</taxon>
        <taxon>Pseudomonadota</taxon>
        <taxon>Gammaproteobacteria</taxon>
        <taxon>Vibrionales</taxon>
        <taxon>Vibrionaceae</taxon>
        <taxon>Enterovibrio</taxon>
    </lineage>
</organism>
<gene>
    <name evidence="1" type="ORF">LRP50_23515</name>
</gene>
<accession>A0ABT5R7X4</accession>
<evidence type="ECO:0000313" key="2">
    <source>
        <dbReference type="Proteomes" id="UP001149400"/>
    </source>
</evidence>
<dbReference type="Proteomes" id="UP001149400">
    <property type="component" value="Unassembled WGS sequence"/>
</dbReference>
<name>A0ABT5R7X4_9GAMM</name>
<evidence type="ECO:0000313" key="1">
    <source>
        <dbReference type="EMBL" id="MDD1796094.1"/>
    </source>
</evidence>
<dbReference type="RefSeq" id="WP_274166857.1">
    <property type="nucleotide sequence ID" value="NZ_JAJUBC010000042.1"/>
</dbReference>
<reference evidence="1" key="1">
    <citation type="submission" date="2021-12" db="EMBL/GenBank/DDBJ databases">
        <title>Enterovibrio ZSDZ35 sp. nov. and Enterovibrio ZSDZ42 sp. nov., isolated from coastal seawater in Qingdao.</title>
        <authorList>
            <person name="Zhang P."/>
        </authorList>
    </citation>
    <scope>NUCLEOTIDE SEQUENCE</scope>
    <source>
        <strain evidence="1">ZSDZ42</strain>
    </source>
</reference>
<protein>
    <submittedName>
        <fullName evidence="1">Uncharacterized protein</fullName>
    </submittedName>
</protein>
<proteinExistence type="predicted"/>
<dbReference type="EMBL" id="JAJUBC010000042">
    <property type="protein sequence ID" value="MDD1796094.1"/>
    <property type="molecule type" value="Genomic_DNA"/>
</dbReference>